<organism evidence="3 4">
    <name type="scientific">Nyssa sinensis</name>
    <dbReference type="NCBI Taxonomy" id="561372"/>
    <lineage>
        <taxon>Eukaryota</taxon>
        <taxon>Viridiplantae</taxon>
        <taxon>Streptophyta</taxon>
        <taxon>Embryophyta</taxon>
        <taxon>Tracheophyta</taxon>
        <taxon>Spermatophyta</taxon>
        <taxon>Magnoliopsida</taxon>
        <taxon>eudicotyledons</taxon>
        <taxon>Gunneridae</taxon>
        <taxon>Pentapetalae</taxon>
        <taxon>asterids</taxon>
        <taxon>Cornales</taxon>
        <taxon>Nyssaceae</taxon>
        <taxon>Nyssa</taxon>
    </lineage>
</organism>
<dbReference type="PROSITE" id="PS50090">
    <property type="entry name" value="MYB_LIKE"/>
    <property type="match status" value="1"/>
</dbReference>
<gene>
    <name evidence="3" type="ORF">F0562_011664</name>
</gene>
<dbReference type="InterPro" id="IPR044822">
    <property type="entry name" value="Myb_DNA-bind_4"/>
</dbReference>
<dbReference type="PANTHER" id="PTHR33492">
    <property type="entry name" value="OSJNBA0043A12.37 PROTEIN-RELATED"/>
    <property type="match status" value="1"/>
</dbReference>
<dbReference type="Pfam" id="PF13837">
    <property type="entry name" value="Myb_DNA-bind_4"/>
    <property type="match status" value="1"/>
</dbReference>
<sequence length="390" mass="44493">MAVANIDTNVCLCMCVYIGDGHSDQMNRMEETQLANELENHNLRAPREEDVEMEQDDGRQSRVSGSRRTRSQVAPDWSVQESMILVNEFAAVEGDCMKTLSSFQKWMIIVENCNALDVARTLNQCRRKWDSLLSEYRKIKQWESESKPGSYWSLDSETRREFGLSENFDAEVFKLIDNHVKAHEGRSDTDPDSDPEAMADLVDVIAESAPKKQRRRAMHQKHGIERRVKAQRHGIDEKIMPMQGSVEEKVKPLKCSIDEKIMPGQSSVEEKVKHPKCSIDDKIMLGQSSIEEKVKQPLKCGIDEKTMPEKGSTEDREKMLAANLRENAELINVILKGNLTEDLDFKLADLKNVETFQTDFTRRQGEELIACLGNLTDTLDQLCDLVQERG</sequence>
<keyword evidence="4" id="KW-1185">Reference proteome</keyword>
<dbReference type="AlphaFoldDB" id="A0A5J4ZV41"/>
<evidence type="ECO:0000259" key="2">
    <source>
        <dbReference type="PROSITE" id="PS50090"/>
    </source>
</evidence>
<name>A0A5J4ZV41_9ASTE</name>
<evidence type="ECO:0000313" key="4">
    <source>
        <dbReference type="Proteomes" id="UP000325577"/>
    </source>
</evidence>
<dbReference type="Proteomes" id="UP000325577">
    <property type="component" value="Linkage Group LG5"/>
</dbReference>
<dbReference type="OrthoDB" id="1927263at2759"/>
<evidence type="ECO:0000313" key="3">
    <source>
        <dbReference type="EMBL" id="KAA8520991.1"/>
    </source>
</evidence>
<dbReference type="Gene3D" id="1.10.10.60">
    <property type="entry name" value="Homeodomain-like"/>
    <property type="match status" value="1"/>
</dbReference>
<feature type="domain" description="Myb-like" evidence="2">
    <location>
        <begin position="77"/>
        <end position="133"/>
    </location>
</feature>
<proteinExistence type="predicted"/>
<dbReference type="EMBL" id="CM018048">
    <property type="protein sequence ID" value="KAA8520991.1"/>
    <property type="molecule type" value="Genomic_DNA"/>
</dbReference>
<feature type="region of interest" description="Disordered" evidence="1">
    <location>
        <begin position="40"/>
        <end position="73"/>
    </location>
</feature>
<dbReference type="InterPro" id="IPR001005">
    <property type="entry name" value="SANT/Myb"/>
</dbReference>
<dbReference type="PANTHER" id="PTHR33492:SF4">
    <property type="entry name" value="OS02G0174300 PROTEIN"/>
    <property type="match status" value="1"/>
</dbReference>
<feature type="compositionally biased region" description="Basic residues" evidence="1">
    <location>
        <begin position="211"/>
        <end position="221"/>
    </location>
</feature>
<accession>A0A5J4ZV41</accession>
<evidence type="ECO:0000256" key="1">
    <source>
        <dbReference type="SAM" id="MobiDB-lite"/>
    </source>
</evidence>
<feature type="region of interest" description="Disordered" evidence="1">
    <location>
        <begin position="210"/>
        <end position="230"/>
    </location>
</feature>
<protein>
    <recommendedName>
        <fullName evidence="2">Myb-like domain-containing protein</fullName>
    </recommendedName>
</protein>
<reference evidence="3 4" key="1">
    <citation type="submission" date="2019-09" db="EMBL/GenBank/DDBJ databases">
        <title>A chromosome-level genome assembly of the Chinese tupelo Nyssa sinensis.</title>
        <authorList>
            <person name="Yang X."/>
            <person name="Kang M."/>
            <person name="Yang Y."/>
            <person name="Xiong H."/>
            <person name="Wang M."/>
            <person name="Zhang Z."/>
            <person name="Wang Z."/>
            <person name="Wu H."/>
            <person name="Ma T."/>
            <person name="Liu J."/>
            <person name="Xi Z."/>
        </authorList>
    </citation>
    <scope>NUCLEOTIDE SEQUENCE [LARGE SCALE GENOMIC DNA]</scope>
    <source>
        <strain evidence="3">J267</strain>
        <tissue evidence="3">Leaf</tissue>
    </source>
</reference>